<organism evidence="1 2">
    <name type="scientific">Eretmocerus hayati</name>
    <dbReference type="NCBI Taxonomy" id="131215"/>
    <lineage>
        <taxon>Eukaryota</taxon>
        <taxon>Metazoa</taxon>
        <taxon>Ecdysozoa</taxon>
        <taxon>Arthropoda</taxon>
        <taxon>Hexapoda</taxon>
        <taxon>Insecta</taxon>
        <taxon>Pterygota</taxon>
        <taxon>Neoptera</taxon>
        <taxon>Endopterygota</taxon>
        <taxon>Hymenoptera</taxon>
        <taxon>Apocrita</taxon>
        <taxon>Proctotrupomorpha</taxon>
        <taxon>Chalcidoidea</taxon>
        <taxon>Aphelinidae</taxon>
        <taxon>Aphelininae</taxon>
        <taxon>Eretmocerus</taxon>
    </lineage>
</organism>
<protein>
    <submittedName>
        <fullName evidence="1">Uncharacterized protein</fullName>
    </submittedName>
</protein>
<dbReference type="Proteomes" id="UP001239111">
    <property type="component" value="Chromosome 2"/>
</dbReference>
<comment type="caution">
    <text evidence="1">The sequence shown here is derived from an EMBL/GenBank/DDBJ whole genome shotgun (WGS) entry which is preliminary data.</text>
</comment>
<name>A0ACC2NVM1_9HYME</name>
<sequence>MDSKKLFNIILIFTMAEYVLTDEYDPSLKYIVEYMKNSLSTYQVTVTFTSAKELSTFGSKIVKVMIDEFSSIVINKSVIEKIPAVRPFGSLWGRTIDQSGLKVNIIQVTVAMDILQELKSALFFLMSYSENVRGKCIIVLINGNGQSLEPFLRLAWSNDFLDLTVVEWINTTQTRTLPATENLASEVLVHIFDPFQDKYSKNRLSNTTDILPNKARNLNGYHFYADLRGAPELDGRTNFQESEVEPQMKYLVDTLNISMTHGILNDAEDGVIPVDDLYVQNASRGHPIDFFLHTRVLRLPGDFSNASDYMDEISYSMLLLVDTSTPFEYRFLVLQEKTLEIRISSNFLTTFVTLSGMGLIFLLSSRAMMFDRKIWSTVKIARALMGGSFETRRRIRLAEKVLLTTLYFVSIITITLTSDELLKMSMSKREVLRLTTLEELTNSKMGFHTEKQTIELLSLLGKDDPKLQKIANQSTVIVSMDEILNVTFSRAPLNSIYLSLKESRSGFPHVIKTAPNSYLTFLKGVAVTEIRFAVVRRNFPLKERFAEFFLKLSESGLLMHHEMLEISQWYSHINARNTWGEMREMYKHYRPENDKDEKLSLNQRLLIIILSGYALASIALIWEIFFKSQCPVKIAESNSKRERFVRCLVEEAKAKIIGESIREFELIQHIDESSHLKTLTDGECNPEKSTSSVECDYRKKNENLEMMAIDDRQKLYRSPKLHSVLLDAYVEHKNRSRIRTHTHDGQPSDKSSVSIL</sequence>
<accession>A0ACC2NVM1</accession>
<keyword evidence="2" id="KW-1185">Reference proteome</keyword>
<reference evidence="1" key="1">
    <citation type="submission" date="2023-04" db="EMBL/GenBank/DDBJ databases">
        <title>A chromosome-level genome assembly of the parasitoid wasp Eretmocerus hayati.</title>
        <authorList>
            <person name="Zhong Y."/>
            <person name="Liu S."/>
            <person name="Liu Y."/>
        </authorList>
    </citation>
    <scope>NUCLEOTIDE SEQUENCE</scope>
    <source>
        <strain evidence="1">ZJU_SS_LIU_2023</strain>
    </source>
</reference>
<dbReference type="EMBL" id="CM056742">
    <property type="protein sequence ID" value="KAJ8675137.1"/>
    <property type="molecule type" value="Genomic_DNA"/>
</dbReference>
<gene>
    <name evidence="1" type="ORF">QAD02_010923</name>
</gene>
<evidence type="ECO:0000313" key="2">
    <source>
        <dbReference type="Proteomes" id="UP001239111"/>
    </source>
</evidence>
<proteinExistence type="predicted"/>
<evidence type="ECO:0000313" key="1">
    <source>
        <dbReference type="EMBL" id="KAJ8675137.1"/>
    </source>
</evidence>